<dbReference type="Gene3D" id="3.30.70.270">
    <property type="match status" value="1"/>
</dbReference>
<name>A0AAW2U5C6_9LAMI</name>
<dbReference type="AlphaFoldDB" id="A0AAW2U5C6"/>
<sequence length="130" mass="14662">MVTQRSIEANPLKIKAILNMKASTNVNEVRQLTERITALSLFISKAAEKSLPFFKVLRKAKNFESDAACQQAFEELKKYLVGLPLLVKHSHGDTLYLYLSATSQAISSILIREDEGNQMSIYYVAKYSMV</sequence>
<evidence type="ECO:0000313" key="1">
    <source>
        <dbReference type="EMBL" id="KAL0410816.1"/>
    </source>
</evidence>
<dbReference type="InterPro" id="IPR043502">
    <property type="entry name" value="DNA/RNA_pol_sf"/>
</dbReference>
<comment type="caution">
    <text evidence="1">The sequence shown here is derived from an EMBL/GenBank/DDBJ whole genome shotgun (WGS) entry which is preliminary data.</text>
</comment>
<dbReference type="SUPFAM" id="SSF56672">
    <property type="entry name" value="DNA/RNA polymerases"/>
    <property type="match status" value="1"/>
</dbReference>
<dbReference type="EMBL" id="JACGWN010000013">
    <property type="protein sequence ID" value="KAL0410816.1"/>
    <property type="molecule type" value="Genomic_DNA"/>
</dbReference>
<evidence type="ECO:0008006" key="2">
    <source>
        <dbReference type="Google" id="ProtNLM"/>
    </source>
</evidence>
<reference evidence="1" key="2">
    <citation type="journal article" date="2024" name="Plant">
        <title>Genomic evolution and insights into agronomic trait innovations of Sesamum species.</title>
        <authorList>
            <person name="Miao H."/>
            <person name="Wang L."/>
            <person name="Qu L."/>
            <person name="Liu H."/>
            <person name="Sun Y."/>
            <person name="Le M."/>
            <person name="Wang Q."/>
            <person name="Wei S."/>
            <person name="Zheng Y."/>
            <person name="Lin W."/>
            <person name="Duan Y."/>
            <person name="Cao H."/>
            <person name="Xiong S."/>
            <person name="Wang X."/>
            <person name="Wei L."/>
            <person name="Li C."/>
            <person name="Ma Q."/>
            <person name="Ju M."/>
            <person name="Zhao R."/>
            <person name="Li G."/>
            <person name="Mu C."/>
            <person name="Tian Q."/>
            <person name="Mei H."/>
            <person name="Zhang T."/>
            <person name="Gao T."/>
            <person name="Zhang H."/>
        </authorList>
    </citation>
    <scope>NUCLEOTIDE SEQUENCE</scope>
    <source>
        <strain evidence="1">KEN1</strain>
    </source>
</reference>
<accession>A0AAW2U5C6</accession>
<proteinExistence type="predicted"/>
<reference evidence="1" key="1">
    <citation type="submission" date="2020-06" db="EMBL/GenBank/DDBJ databases">
        <authorList>
            <person name="Li T."/>
            <person name="Hu X."/>
            <person name="Zhang T."/>
            <person name="Song X."/>
            <person name="Zhang H."/>
            <person name="Dai N."/>
            <person name="Sheng W."/>
            <person name="Hou X."/>
            <person name="Wei L."/>
        </authorList>
    </citation>
    <scope>NUCLEOTIDE SEQUENCE</scope>
    <source>
        <strain evidence="1">KEN1</strain>
        <tissue evidence="1">Leaf</tissue>
    </source>
</reference>
<dbReference type="PANTHER" id="PTHR48475">
    <property type="entry name" value="RIBONUCLEASE H"/>
    <property type="match status" value="1"/>
</dbReference>
<gene>
    <name evidence="1" type="ORF">Slati_3671300</name>
</gene>
<dbReference type="InterPro" id="IPR043128">
    <property type="entry name" value="Rev_trsase/Diguanyl_cyclase"/>
</dbReference>
<dbReference type="PANTHER" id="PTHR48475:SF2">
    <property type="entry name" value="RIBONUCLEASE H"/>
    <property type="match status" value="1"/>
</dbReference>
<organism evidence="1">
    <name type="scientific">Sesamum latifolium</name>
    <dbReference type="NCBI Taxonomy" id="2727402"/>
    <lineage>
        <taxon>Eukaryota</taxon>
        <taxon>Viridiplantae</taxon>
        <taxon>Streptophyta</taxon>
        <taxon>Embryophyta</taxon>
        <taxon>Tracheophyta</taxon>
        <taxon>Spermatophyta</taxon>
        <taxon>Magnoliopsida</taxon>
        <taxon>eudicotyledons</taxon>
        <taxon>Gunneridae</taxon>
        <taxon>Pentapetalae</taxon>
        <taxon>asterids</taxon>
        <taxon>lamiids</taxon>
        <taxon>Lamiales</taxon>
        <taxon>Pedaliaceae</taxon>
        <taxon>Sesamum</taxon>
    </lineage>
</organism>
<protein>
    <recommendedName>
        <fullName evidence="2">Reverse transcriptase/retrotransposon-derived protein RNase H-like domain-containing protein</fullName>
    </recommendedName>
</protein>